<keyword evidence="1" id="KW-1133">Transmembrane helix</keyword>
<reference evidence="2" key="2">
    <citation type="submission" date="2023-05" db="EMBL/GenBank/DDBJ databases">
        <authorList>
            <consortium name="Lawrence Berkeley National Laboratory"/>
            <person name="Steindorff A."/>
            <person name="Hensen N."/>
            <person name="Bonometti L."/>
            <person name="Westerberg I."/>
            <person name="Brannstrom I.O."/>
            <person name="Guillou S."/>
            <person name="Cros-Aarteil S."/>
            <person name="Calhoun S."/>
            <person name="Haridas S."/>
            <person name="Kuo A."/>
            <person name="Mondo S."/>
            <person name="Pangilinan J."/>
            <person name="Riley R."/>
            <person name="Labutti K."/>
            <person name="Andreopoulos B."/>
            <person name="Lipzen A."/>
            <person name="Chen C."/>
            <person name="Yanf M."/>
            <person name="Daum C."/>
            <person name="Ng V."/>
            <person name="Clum A."/>
            <person name="Ohm R."/>
            <person name="Martin F."/>
            <person name="Silar P."/>
            <person name="Natvig D."/>
            <person name="Lalanne C."/>
            <person name="Gautier V."/>
            <person name="Ament-Velasquez S.L."/>
            <person name="Kruys A."/>
            <person name="Hutchinson M.I."/>
            <person name="Powell A.J."/>
            <person name="Barry K."/>
            <person name="Miller A.N."/>
            <person name="Grigoriev I.V."/>
            <person name="Debuchy R."/>
            <person name="Gladieux P."/>
            <person name="Thoren M.H."/>
            <person name="Johannesson H."/>
        </authorList>
    </citation>
    <scope>NUCLEOTIDE SEQUENCE</scope>
    <source>
        <strain evidence="2">CBS 315.58</strain>
    </source>
</reference>
<evidence type="ECO:0000256" key="1">
    <source>
        <dbReference type="SAM" id="Phobius"/>
    </source>
</evidence>
<evidence type="ECO:0000313" key="2">
    <source>
        <dbReference type="EMBL" id="KAK4203803.1"/>
    </source>
</evidence>
<evidence type="ECO:0008006" key="4">
    <source>
        <dbReference type="Google" id="ProtNLM"/>
    </source>
</evidence>
<reference evidence="2" key="1">
    <citation type="journal article" date="2023" name="Mol. Phylogenet. Evol.">
        <title>Genome-scale phylogeny and comparative genomics of the fungal order Sordariales.</title>
        <authorList>
            <person name="Hensen N."/>
            <person name="Bonometti L."/>
            <person name="Westerberg I."/>
            <person name="Brannstrom I.O."/>
            <person name="Guillou S."/>
            <person name="Cros-Aarteil S."/>
            <person name="Calhoun S."/>
            <person name="Haridas S."/>
            <person name="Kuo A."/>
            <person name="Mondo S."/>
            <person name="Pangilinan J."/>
            <person name="Riley R."/>
            <person name="LaButti K."/>
            <person name="Andreopoulos B."/>
            <person name="Lipzen A."/>
            <person name="Chen C."/>
            <person name="Yan M."/>
            <person name="Daum C."/>
            <person name="Ng V."/>
            <person name="Clum A."/>
            <person name="Steindorff A."/>
            <person name="Ohm R.A."/>
            <person name="Martin F."/>
            <person name="Silar P."/>
            <person name="Natvig D.O."/>
            <person name="Lalanne C."/>
            <person name="Gautier V."/>
            <person name="Ament-Velasquez S.L."/>
            <person name="Kruys A."/>
            <person name="Hutchinson M.I."/>
            <person name="Powell A.J."/>
            <person name="Barry K."/>
            <person name="Miller A.N."/>
            <person name="Grigoriev I.V."/>
            <person name="Debuchy R."/>
            <person name="Gladieux P."/>
            <person name="Hiltunen Thoren M."/>
            <person name="Johannesson H."/>
        </authorList>
    </citation>
    <scope>NUCLEOTIDE SEQUENCE</scope>
    <source>
        <strain evidence="2">CBS 315.58</strain>
    </source>
</reference>
<feature type="transmembrane region" description="Helical" evidence="1">
    <location>
        <begin position="67"/>
        <end position="89"/>
    </location>
</feature>
<protein>
    <recommendedName>
        <fullName evidence="4">Transmembrane protein</fullName>
    </recommendedName>
</protein>
<accession>A0AAN6XNU3</accession>
<gene>
    <name evidence="2" type="ORF">QBC40DRAFT_12112</name>
</gene>
<keyword evidence="3" id="KW-1185">Reference proteome</keyword>
<dbReference type="EMBL" id="MU863886">
    <property type="protein sequence ID" value="KAK4203803.1"/>
    <property type="molecule type" value="Genomic_DNA"/>
</dbReference>
<sequence>MNMEIDHPRPCFVLRTPLPVVYNPHCYEFTTPVYGPTSRLLFIFIFIFLLAVRTGGLNDGICTFGSFFRCIISVVLLVLCFDVYIYTFFGGERRLGIVFTTTVFVLHGAPRFCFC</sequence>
<proteinExistence type="predicted"/>
<comment type="caution">
    <text evidence="2">The sequence shown here is derived from an EMBL/GenBank/DDBJ whole genome shotgun (WGS) entry which is preliminary data.</text>
</comment>
<dbReference type="Proteomes" id="UP001303160">
    <property type="component" value="Unassembled WGS sequence"/>
</dbReference>
<feature type="transmembrane region" description="Helical" evidence="1">
    <location>
        <begin position="37"/>
        <end position="55"/>
    </location>
</feature>
<organism evidence="2 3">
    <name type="scientific">Triangularia verruculosa</name>
    <dbReference type="NCBI Taxonomy" id="2587418"/>
    <lineage>
        <taxon>Eukaryota</taxon>
        <taxon>Fungi</taxon>
        <taxon>Dikarya</taxon>
        <taxon>Ascomycota</taxon>
        <taxon>Pezizomycotina</taxon>
        <taxon>Sordariomycetes</taxon>
        <taxon>Sordariomycetidae</taxon>
        <taxon>Sordariales</taxon>
        <taxon>Podosporaceae</taxon>
        <taxon>Triangularia</taxon>
    </lineage>
</organism>
<dbReference type="AlphaFoldDB" id="A0AAN6XNU3"/>
<name>A0AAN6XNU3_9PEZI</name>
<keyword evidence="1" id="KW-0472">Membrane</keyword>
<evidence type="ECO:0000313" key="3">
    <source>
        <dbReference type="Proteomes" id="UP001303160"/>
    </source>
</evidence>
<keyword evidence="1" id="KW-0812">Transmembrane</keyword>